<feature type="region of interest" description="Disordered" evidence="1">
    <location>
        <begin position="1"/>
        <end position="36"/>
    </location>
</feature>
<reference evidence="2 3" key="1">
    <citation type="submission" date="2019-08" db="EMBL/GenBank/DDBJ databases">
        <authorList>
            <person name="Dhanesh K."/>
            <person name="Kumar G."/>
            <person name="Sasikala C."/>
            <person name="Venkata Ramana C."/>
        </authorList>
    </citation>
    <scope>NUCLEOTIDE SEQUENCE [LARGE SCALE GENOMIC DNA]</scope>
    <source>
        <strain evidence="2 3">JC645</strain>
    </source>
</reference>
<accession>A0A5M6DC31</accession>
<dbReference type="AlphaFoldDB" id="A0A5M6DC31"/>
<sequence>MSQQKNPDHGMPTKSEQSPKFVMEQQAAATQGDEVRAGRVSTQRIIHFCVRRNSFLAFAEVNLIRASPETFTDKLVGDFAEIVKRVPVMKLLPSDAQLALTKTACDPRN</sequence>
<keyword evidence="3" id="KW-1185">Reference proteome</keyword>
<dbReference type="EMBL" id="VWOX01000003">
    <property type="protein sequence ID" value="KAA5545111.1"/>
    <property type="molecule type" value="Genomic_DNA"/>
</dbReference>
<gene>
    <name evidence="2" type="ORF">FYK55_05355</name>
</gene>
<organism evidence="2 3">
    <name type="scientific">Roseiconus nitratireducens</name>
    <dbReference type="NCBI Taxonomy" id="2605748"/>
    <lineage>
        <taxon>Bacteria</taxon>
        <taxon>Pseudomonadati</taxon>
        <taxon>Planctomycetota</taxon>
        <taxon>Planctomycetia</taxon>
        <taxon>Pirellulales</taxon>
        <taxon>Pirellulaceae</taxon>
        <taxon>Roseiconus</taxon>
    </lineage>
</organism>
<evidence type="ECO:0000256" key="1">
    <source>
        <dbReference type="SAM" id="MobiDB-lite"/>
    </source>
</evidence>
<evidence type="ECO:0000313" key="3">
    <source>
        <dbReference type="Proteomes" id="UP000324479"/>
    </source>
</evidence>
<dbReference type="RefSeq" id="WP_150075378.1">
    <property type="nucleotide sequence ID" value="NZ_VWOX01000003.1"/>
</dbReference>
<name>A0A5M6DC31_9BACT</name>
<evidence type="ECO:0000313" key="2">
    <source>
        <dbReference type="EMBL" id="KAA5545111.1"/>
    </source>
</evidence>
<protein>
    <submittedName>
        <fullName evidence="2">Uncharacterized protein</fullName>
    </submittedName>
</protein>
<dbReference type="Proteomes" id="UP000324479">
    <property type="component" value="Unassembled WGS sequence"/>
</dbReference>
<comment type="caution">
    <text evidence="2">The sequence shown here is derived from an EMBL/GenBank/DDBJ whole genome shotgun (WGS) entry which is preliminary data.</text>
</comment>
<proteinExistence type="predicted"/>